<evidence type="ECO:0000256" key="5">
    <source>
        <dbReference type="SAM" id="Phobius"/>
    </source>
</evidence>
<evidence type="ECO:0000256" key="3">
    <source>
        <dbReference type="ARBA" id="ARBA00022989"/>
    </source>
</evidence>
<dbReference type="AlphaFoldDB" id="A0A2Z3H7V2"/>
<keyword evidence="3 5" id="KW-1133">Transmembrane helix</keyword>
<evidence type="ECO:0000256" key="1">
    <source>
        <dbReference type="ARBA" id="ARBA00004167"/>
    </source>
</evidence>
<dbReference type="Proteomes" id="UP000245802">
    <property type="component" value="Chromosome"/>
</dbReference>
<dbReference type="GO" id="GO:0016020">
    <property type="term" value="C:membrane"/>
    <property type="evidence" value="ECO:0007669"/>
    <property type="project" value="UniProtKB-SubCell"/>
</dbReference>
<proteinExistence type="predicted"/>
<keyword evidence="6" id="KW-0969">Cilium</keyword>
<name>A0A2Z3H7V2_9BACT</name>
<accession>A0A2Z3H7V2</accession>
<organism evidence="6 7">
    <name type="scientific">Gemmata obscuriglobus</name>
    <dbReference type="NCBI Taxonomy" id="114"/>
    <lineage>
        <taxon>Bacteria</taxon>
        <taxon>Pseudomonadati</taxon>
        <taxon>Planctomycetota</taxon>
        <taxon>Planctomycetia</taxon>
        <taxon>Gemmatales</taxon>
        <taxon>Gemmataceae</taxon>
        <taxon>Gemmata</taxon>
    </lineage>
</organism>
<dbReference type="KEGG" id="gog:C1280_12620"/>
<dbReference type="PANTHER" id="PTHR30168">
    <property type="entry name" value="PUTATIVE MEMBRANE PROTEIN YPFJ"/>
    <property type="match status" value="1"/>
</dbReference>
<sequence>MRLDDAPESENVDDRRGMGGKLAVGGGLGGLVIVVLGLLFGVDLRGKLPVAPPNNDGGESRGAAPNDGYKQFAGKILGMTEEVWAEQFKTNGYKSYKKPKMVLFSRGVRTGCGDAPSSVGPFYCPADETVYLDPTFFDELEQKLKGSKAEFSQAYVVGHEVGHHVQHLLGYSRRTDEMRKTKRENEYSIRLELQADYLAGVWSNHADKKYKILQRGDVEEALKTARSIGDNRIQEKMRGRVHPESFNHGTDRQRYAAFSDGLKTGDASKKKLDLYFDDEQTPFDARAGELRNPTLFGR</sequence>
<dbReference type="PANTHER" id="PTHR30168:SF0">
    <property type="entry name" value="INNER MEMBRANE PROTEIN"/>
    <property type="match status" value="1"/>
</dbReference>
<keyword evidence="6" id="KW-0282">Flagellum</keyword>
<keyword evidence="7" id="KW-1185">Reference proteome</keyword>
<evidence type="ECO:0000313" key="7">
    <source>
        <dbReference type="Proteomes" id="UP000245802"/>
    </source>
</evidence>
<protein>
    <submittedName>
        <fullName evidence="6">Flagellar biosynthesis protein FlgM</fullName>
    </submittedName>
</protein>
<dbReference type="RefSeq" id="WP_010038553.1">
    <property type="nucleotide sequence ID" value="NZ_CP025958.1"/>
</dbReference>
<feature type="transmembrane region" description="Helical" evidence="5">
    <location>
        <begin position="22"/>
        <end position="42"/>
    </location>
</feature>
<keyword evidence="6" id="KW-0966">Cell projection</keyword>
<gene>
    <name evidence="6" type="ORF">C1280_12620</name>
</gene>
<comment type="subcellular location">
    <subcellularLocation>
        <location evidence="1">Membrane</location>
        <topology evidence="1">Single-pass membrane protein</topology>
    </subcellularLocation>
</comment>
<dbReference type="Pfam" id="PF04228">
    <property type="entry name" value="Zn_peptidase"/>
    <property type="match status" value="1"/>
</dbReference>
<dbReference type="EMBL" id="CP025958">
    <property type="protein sequence ID" value="AWM37754.1"/>
    <property type="molecule type" value="Genomic_DNA"/>
</dbReference>
<evidence type="ECO:0000256" key="4">
    <source>
        <dbReference type="ARBA" id="ARBA00023136"/>
    </source>
</evidence>
<keyword evidence="4 5" id="KW-0472">Membrane</keyword>
<evidence type="ECO:0000256" key="2">
    <source>
        <dbReference type="ARBA" id="ARBA00022692"/>
    </source>
</evidence>
<evidence type="ECO:0000313" key="6">
    <source>
        <dbReference type="EMBL" id="AWM37754.1"/>
    </source>
</evidence>
<dbReference type="InterPro" id="IPR007343">
    <property type="entry name" value="Uncharacterised_pept_Zn_put"/>
</dbReference>
<keyword evidence="2 5" id="KW-0812">Transmembrane</keyword>
<dbReference type="OrthoDB" id="9774900at2"/>
<reference evidence="6 7" key="1">
    <citation type="submission" date="2018-01" db="EMBL/GenBank/DDBJ databases">
        <title>G. obscuriglobus.</title>
        <authorList>
            <person name="Franke J."/>
            <person name="Blomberg W."/>
            <person name="Selmecki A."/>
        </authorList>
    </citation>
    <scope>NUCLEOTIDE SEQUENCE [LARGE SCALE GENOMIC DNA]</scope>
    <source>
        <strain evidence="6 7">DSM 5831</strain>
    </source>
</reference>